<feature type="region of interest" description="Disordered" evidence="1">
    <location>
        <begin position="1"/>
        <end position="112"/>
    </location>
</feature>
<feature type="compositionally biased region" description="Basic and acidic residues" evidence="1">
    <location>
        <begin position="1"/>
        <end position="30"/>
    </location>
</feature>
<protein>
    <submittedName>
        <fullName evidence="2">Uncharacterized protein</fullName>
    </submittedName>
</protein>
<keyword evidence="3" id="KW-1185">Reference proteome</keyword>
<name>A0A6H5HZM9_9HEMI</name>
<feature type="non-terminal residue" evidence="2">
    <location>
        <position position="112"/>
    </location>
</feature>
<dbReference type="AlphaFoldDB" id="A0A6H5HZM9"/>
<dbReference type="Proteomes" id="UP000479000">
    <property type="component" value="Unassembled WGS sequence"/>
</dbReference>
<evidence type="ECO:0000313" key="2">
    <source>
        <dbReference type="EMBL" id="CAB0020820.1"/>
    </source>
</evidence>
<proteinExistence type="predicted"/>
<dbReference type="EMBL" id="CADCXU010035828">
    <property type="protein sequence ID" value="CAB0020820.1"/>
    <property type="molecule type" value="Genomic_DNA"/>
</dbReference>
<evidence type="ECO:0000256" key="1">
    <source>
        <dbReference type="SAM" id="MobiDB-lite"/>
    </source>
</evidence>
<organism evidence="2 3">
    <name type="scientific">Nesidiocoris tenuis</name>
    <dbReference type="NCBI Taxonomy" id="355587"/>
    <lineage>
        <taxon>Eukaryota</taxon>
        <taxon>Metazoa</taxon>
        <taxon>Ecdysozoa</taxon>
        <taxon>Arthropoda</taxon>
        <taxon>Hexapoda</taxon>
        <taxon>Insecta</taxon>
        <taxon>Pterygota</taxon>
        <taxon>Neoptera</taxon>
        <taxon>Paraneoptera</taxon>
        <taxon>Hemiptera</taxon>
        <taxon>Heteroptera</taxon>
        <taxon>Panheteroptera</taxon>
        <taxon>Cimicomorpha</taxon>
        <taxon>Miridae</taxon>
        <taxon>Dicyphina</taxon>
        <taxon>Nesidiocoris</taxon>
    </lineage>
</organism>
<sequence>MPGERSEKSYRGSSVNERERKAERVRESARPKKSGGPPSVQRKTKRGAARKKESALVWSAMANAKRRNFKSGSEARRTAPAVLSVEPPPSSPRRGVPTRPIPACLIPTLRRR</sequence>
<reference evidence="2 3" key="1">
    <citation type="submission" date="2020-02" db="EMBL/GenBank/DDBJ databases">
        <authorList>
            <person name="Ferguson B K."/>
        </authorList>
    </citation>
    <scope>NUCLEOTIDE SEQUENCE [LARGE SCALE GENOMIC DNA]</scope>
</reference>
<accession>A0A6H5HZM9</accession>
<gene>
    <name evidence="2" type="ORF">NTEN_LOCUS24356</name>
</gene>
<evidence type="ECO:0000313" key="3">
    <source>
        <dbReference type="Proteomes" id="UP000479000"/>
    </source>
</evidence>